<dbReference type="AlphaFoldDB" id="A0A7C0ZCX7"/>
<reference evidence="2" key="1">
    <citation type="journal article" date="2020" name="mSystems">
        <title>Genome- and Community-Level Interaction Insights into Carbon Utilization and Element Cycling Functions of Hydrothermarchaeota in Hydrothermal Sediment.</title>
        <authorList>
            <person name="Zhou Z."/>
            <person name="Liu Y."/>
            <person name="Xu W."/>
            <person name="Pan J."/>
            <person name="Luo Z.H."/>
            <person name="Li M."/>
        </authorList>
    </citation>
    <scope>NUCLEOTIDE SEQUENCE [LARGE SCALE GENOMIC DNA]</scope>
    <source>
        <strain evidence="2">HyVt-102</strain>
    </source>
</reference>
<dbReference type="Pfam" id="PF09413">
    <property type="entry name" value="DUF2007"/>
    <property type="match status" value="1"/>
</dbReference>
<dbReference type="Gene3D" id="3.30.70.790">
    <property type="entry name" value="UreE, C-terminal domain"/>
    <property type="match status" value="1"/>
</dbReference>
<dbReference type="InterPro" id="IPR018551">
    <property type="entry name" value="DUF2007"/>
</dbReference>
<proteinExistence type="predicted"/>
<dbReference type="EMBL" id="DQWE01000212">
    <property type="protein sequence ID" value="HDI83014.1"/>
    <property type="molecule type" value="Genomic_DNA"/>
</dbReference>
<feature type="domain" description="DUF2007" evidence="1">
    <location>
        <begin position="10"/>
        <end position="70"/>
    </location>
</feature>
<name>A0A7C0ZCX7_UNCW3</name>
<dbReference type="Proteomes" id="UP000885847">
    <property type="component" value="Unassembled WGS sequence"/>
</dbReference>
<dbReference type="InterPro" id="IPR011322">
    <property type="entry name" value="N-reg_PII-like_a/b"/>
</dbReference>
<evidence type="ECO:0000259" key="1">
    <source>
        <dbReference type="Pfam" id="PF09413"/>
    </source>
</evidence>
<sequence>MGKDKFVLLMKTDSVEAEIIREKLESAGIPVVIQQEAIGKITGLTVDGLGEAEILVPEEFLEVAKQIISE</sequence>
<dbReference type="SUPFAM" id="SSF54913">
    <property type="entry name" value="GlnB-like"/>
    <property type="match status" value="1"/>
</dbReference>
<gene>
    <name evidence="2" type="ORF">ENF18_04400</name>
</gene>
<accession>A0A7C0ZCX7</accession>
<organism evidence="2">
    <name type="scientific">candidate division WOR-3 bacterium</name>
    <dbReference type="NCBI Taxonomy" id="2052148"/>
    <lineage>
        <taxon>Bacteria</taxon>
        <taxon>Bacteria division WOR-3</taxon>
    </lineage>
</organism>
<evidence type="ECO:0000313" key="2">
    <source>
        <dbReference type="EMBL" id="HDI83014.1"/>
    </source>
</evidence>
<comment type="caution">
    <text evidence="2">The sequence shown here is derived from an EMBL/GenBank/DDBJ whole genome shotgun (WGS) entry which is preliminary data.</text>
</comment>
<protein>
    <submittedName>
        <fullName evidence="2">DUF2007 domain-containing protein</fullName>
    </submittedName>
</protein>